<accession>A0ABM4CZ68</accession>
<reference evidence="4" key="1">
    <citation type="submission" date="2025-08" db="UniProtKB">
        <authorList>
            <consortium name="RefSeq"/>
        </authorList>
    </citation>
    <scope>IDENTIFICATION</scope>
</reference>
<dbReference type="InterPro" id="IPR052613">
    <property type="entry name" value="LicD_transferase"/>
</dbReference>
<dbReference type="Proteomes" id="UP001652625">
    <property type="component" value="Chromosome 12"/>
</dbReference>
<proteinExistence type="predicted"/>
<keyword evidence="3" id="KW-1185">Reference proteome</keyword>
<keyword evidence="1" id="KW-0472">Membrane</keyword>
<organism evidence="3 4">
    <name type="scientific">Hydra vulgaris</name>
    <name type="common">Hydra</name>
    <name type="synonym">Hydra attenuata</name>
    <dbReference type="NCBI Taxonomy" id="6087"/>
    <lineage>
        <taxon>Eukaryota</taxon>
        <taxon>Metazoa</taxon>
        <taxon>Cnidaria</taxon>
        <taxon>Hydrozoa</taxon>
        <taxon>Hydroidolina</taxon>
        <taxon>Anthoathecata</taxon>
        <taxon>Aplanulata</taxon>
        <taxon>Hydridae</taxon>
        <taxon>Hydra</taxon>
    </lineage>
</organism>
<dbReference type="Pfam" id="PF04991">
    <property type="entry name" value="LicD"/>
    <property type="match status" value="1"/>
</dbReference>
<dbReference type="GeneID" id="105849534"/>
<keyword evidence="1" id="KW-1133">Transmembrane helix</keyword>
<protein>
    <submittedName>
        <fullName evidence="4">Uncharacterized protein LOC105849534</fullName>
    </submittedName>
</protein>
<feature type="domain" description="LicD/FKTN/FKRP nucleotidyltransferase" evidence="2">
    <location>
        <begin position="447"/>
        <end position="490"/>
    </location>
</feature>
<dbReference type="PANTHER" id="PTHR13627:SF34">
    <property type="entry name" value="RIBITOL-5-PHOSPHATE TRANSFERASE"/>
    <property type="match status" value="1"/>
</dbReference>
<gene>
    <name evidence="4" type="primary">LOC105849534</name>
</gene>
<sequence>MLKKVHVLCITIFLLCWILINYIDIKNEQLCDRCLEKLCNRRLHHQHILSKRASELHTKLQHIEHVTDVLVQNVINLSLSLNEADLKYTDQYFRVFVKFQNEINSLKKQSEVLKNETEMFAKPKQFNEETSFINQSFRINKIVYSCNETYKGALYGYPLYKVGFVRNTCPRVSLKDAVTLFLIFPSFKTNDSWKAVFSIFKTIKIITNKNNFVSSFKLNSDRLFLYHISENDRLGFLLNKVIRNVTTPYILFAQYLYHFDNSFDIERLIHVHESSGAGIVSGSRKTRKNEWNRGCYQLGLKLYTLEYKVGYFSSEKECLICTFTESPFLTSVQLFQSLDFDNNLSYGVFKDFFVNFNTKKLKLLVCPDVMFYNDQHEEKDFQLADFAKKWDIKKIISLTKKVLWFGCRKGFNYTTKSKCIIRRGMAVPPCCIANLVDAIKFLLFMFKKNGIKYLVQEGSVLGLVKFNGILPWERDFDISFLSEQFEKVKRMRSTFKKKGYQLIIDKVPYLQNRSTLNGGVIHIRANGWSIQLYGQQTLPVNETIINALNESIIVPENPGLYSRNRYGKELYKHVEHWMTLKHKSSWENYAIKNFSTCDIPNHHACLDQFQADGDIIFKN</sequence>
<dbReference type="PANTHER" id="PTHR13627">
    <property type="entry name" value="FUKUTIN RELATED PROTEIN"/>
    <property type="match status" value="1"/>
</dbReference>
<dbReference type="RefSeq" id="XP_065667261.1">
    <property type="nucleotide sequence ID" value="XM_065811189.1"/>
</dbReference>
<evidence type="ECO:0000313" key="4">
    <source>
        <dbReference type="RefSeq" id="XP_065667261.1"/>
    </source>
</evidence>
<evidence type="ECO:0000256" key="1">
    <source>
        <dbReference type="SAM" id="Phobius"/>
    </source>
</evidence>
<dbReference type="InterPro" id="IPR007074">
    <property type="entry name" value="LicD/FKTN/FKRP_NTP_transf"/>
</dbReference>
<evidence type="ECO:0000313" key="3">
    <source>
        <dbReference type="Proteomes" id="UP001652625"/>
    </source>
</evidence>
<evidence type="ECO:0000259" key="2">
    <source>
        <dbReference type="Pfam" id="PF04991"/>
    </source>
</evidence>
<keyword evidence="1" id="KW-0812">Transmembrane</keyword>
<feature type="transmembrane region" description="Helical" evidence="1">
    <location>
        <begin position="5"/>
        <end position="23"/>
    </location>
</feature>
<name>A0ABM4CZ68_HYDVU</name>